<proteinExistence type="predicted"/>
<name>A0A0F9K3V8_9ZZZZ</name>
<protein>
    <submittedName>
        <fullName evidence="1">Uncharacterized protein</fullName>
    </submittedName>
</protein>
<sequence length="153" mass="16892">MAISRLELIAAVNGAVPSIMSATWKRRGDKMVNRCPNCEAQVARHAGQWVCKEHGVVTPYQSLEARKGDLVTMQFIPRINRNGSKNWTPVVGGQCFGCATREAADAIKRRRGLVGVLKMSETGTTDLRAEPRTIPVFDIETLTFEGRTHRIVG</sequence>
<organism evidence="1">
    <name type="scientific">marine sediment metagenome</name>
    <dbReference type="NCBI Taxonomy" id="412755"/>
    <lineage>
        <taxon>unclassified sequences</taxon>
        <taxon>metagenomes</taxon>
        <taxon>ecological metagenomes</taxon>
    </lineage>
</organism>
<reference evidence="1" key="1">
    <citation type="journal article" date="2015" name="Nature">
        <title>Complex archaea that bridge the gap between prokaryotes and eukaryotes.</title>
        <authorList>
            <person name="Spang A."/>
            <person name="Saw J.H."/>
            <person name="Jorgensen S.L."/>
            <person name="Zaremba-Niedzwiedzka K."/>
            <person name="Martijn J."/>
            <person name="Lind A.E."/>
            <person name="van Eijk R."/>
            <person name="Schleper C."/>
            <person name="Guy L."/>
            <person name="Ettema T.J."/>
        </authorList>
    </citation>
    <scope>NUCLEOTIDE SEQUENCE</scope>
</reference>
<dbReference type="AlphaFoldDB" id="A0A0F9K3V8"/>
<dbReference type="EMBL" id="LAZR01008769">
    <property type="protein sequence ID" value="KKM76663.1"/>
    <property type="molecule type" value="Genomic_DNA"/>
</dbReference>
<accession>A0A0F9K3V8</accession>
<gene>
    <name evidence="1" type="ORF">LCGC14_1377870</name>
</gene>
<comment type="caution">
    <text evidence="1">The sequence shown here is derived from an EMBL/GenBank/DDBJ whole genome shotgun (WGS) entry which is preliminary data.</text>
</comment>
<evidence type="ECO:0000313" key="1">
    <source>
        <dbReference type="EMBL" id="KKM76663.1"/>
    </source>
</evidence>